<dbReference type="CDD" id="cd06223">
    <property type="entry name" value="PRTases_typeI"/>
    <property type="match status" value="1"/>
</dbReference>
<comment type="similarity">
    <text evidence="1">Belongs to the ComF/GntX family.</text>
</comment>
<comment type="caution">
    <text evidence="3">The sequence shown here is derived from an EMBL/GenBank/DDBJ whole genome shotgun (WGS) entry which is preliminary data.</text>
</comment>
<evidence type="ECO:0000259" key="2">
    <source>
        <dbReference type="Pfam" id="PF00156"/>
    </source>
</evidence>
<dbReference type="AlphaFoldDB" id="A0A1B9NVL3"/>
<protein>
    <submittedName>
        <fullName evidence="3">Gluconate-binding protein</fullName>
    </submittedName>
</protein>
<proteinExistence type="inferred from homology"/>
<evidence type="ECO:0000256" key="1">
    <source>
        <dbReference type="ARBA" id="ARBA00008007"/>
    </source>
</evidence>
<accession>A0A1B9NVL3</accession>
<dbReference type="EMBL" id="MAJU01000024">
    <property type="protein sequence ID" value="OCH18618.1"/>
    <property type="molecule type" value="Genomic_DNA"/>
</dbReference>
<dbReference type="InterPro" id="IPR051910">
    <property type="entry name" value="ComF/GntX_DNA_util-trans"/>
</dbReference>
<dbReference type="Proteomes" id="UP000093523">
    <property type="component" value="Unassembled WGS sequence"/>
</dbReference>
<dbReference type="InterPro" id="IPR029057">
    <property type="entry name" value="PRTase-like"/>
</dbReference>
<dbReference type="Gene3D" id="3.40.50.2020">
    <property type="match status" value="1"/>
</dbReference>
<evidence type="ECO:0000313" key="3">
    <source>
        <dbReference type="EMBL" id="OCH18618.1"/>
    </source>
</evidence>
<gene>
    <name evidence="3" type="ORF">A6E04_01985</name>
</gene>
<dbReference type="InterPro" id="IPR000836">
    <property type="entry name" value="PRTase_dom"/>
</dbReference>
<dbReference type="OrthoDB" id="9793412at2"/>
<dbReference type="PANTHER" id="PTHR47505">
    <property type="entry name" value="DNA UTILIZATION PROTEIN YHGH"/>
    <property type="match status" value="1"/>
</dbReference>
<reference evidence="3 4" key="1">
    <citation type="submission" date="2016-06" db="EMBL/GenBank/DDBJ databases">
        <authorList>
            <person name="Kjaerup R.B."/>
            <person name="Dalgaard T.S."/>
            <person name="Juul-Madsen H.R."/>
        </authorList>
    </citation>
    <scope>NUCLEOTIDE SEQUENCE [LARGE SCALE GENOMIC DNA]</scope>
    <source>
        <strain evidence="3 4">1S159</strain>
    </source>
</reference>
<sequence>MQKLGPHHCDYCRLAMPPSETIWCSYCLALIKSLPRCQRCGLQTEHEAEQCGECLTDPPLWDRLFCIGNYTDPLKEYVNGLKYGQKFWYAHDLTSLLVPRISTPAPLLLPVPLHWKRRWWRSYNQSAMLAWALEKQLNARPNSTNVRCDIHTLQRIKATQPQQGLSRVERQKNLIAAFHIIKPIKEKHVAIIDDVVTTGATINLLCIELRKAGVEHIDVYTLCRTGKRFE</sequence>
<dbReference type="STRING" id="688.A6E04_01985"/>
<dbReference type="PANTHER" id="PTHR47505:SF1">
    <property type="entry name" value="DNA UTILIZATION PROTEIN YHGH"/>
    <property type="match status" value="1"/>
</dbReference>
<dbReference type="SUPFAM" id="SSF53271">
    <property type="entry name" value="PRTase-like"/>
    <property type="match status" value="1"/>
</dbReference>
<feature type="domain" description="Phosphoribosyltransferase" evidence="2">
    <location>
        <begin position="155"/>
        <end position="226"/>
    </location>
</feature>
<dbReference type="Pfam" id="PF00156">
    <property type="entry name" value="Pribosyltran"/>
    <property type="match status" value="1"/>
</dbReference>
<organism evidence="3 4">
    <name type="scientific">Aliivibrio logei</name>
    <name type="common">Vibrio logei</name>
    <dbReference type="NCBI Taxonomy" id="688"/>
    <lineage>
        <taxon>Bacteria</taxon>
        <taxon>Pseudomonadati</taxon>
        <taxon>Pseudomonadota</taxon>
        <taxon>Gammaproteobacteria</taxon>
        <taxon>Vibrionales</taxon>
        <taxon>Vibrionaceae</taxon>
        <taxon>Aliivibrio</taxon>
    </lineage>
</organism>
<evidence type="ECO:0000313" key="4">
    <source>
        <dbReference type="Proteomes" id="UP000093523"/>
    </source>
</evidence>
<dbReference type="RefSeq" id="WP_065611882.1">
    <property type="nucleotide sequence ID" value="NZ_CAWMPN010000024.1"/>
</dbReference>
<name>A0A1B9NVL3_ALILO</name>